<evidence type="ECO:0000313" key="4">
    <source>
        <dbReference type="Proteomes" id="UP000199572"/>
    </source>
</evidence>
<dbReference type="NCBIfam" id="NF033542">
    <property type="entry name" value="transpos_IS110"/>
    <property type="match status" value="1"/>
</dbReference>
<dbReference type="OrthoDB" id="964423at2"/>
<feature type="domain" description="Transposase IS110-like N-terminal" evidence="1">
    <location>
        <begin position="9"/>
        <end position="152"/>
    </location>
</feature>
<dbReference type="InterPro" id="IPR003346">
    <property type="entry name" value="Transposase_20"/>
</dbReference>
<dbReference type="InterPro" id="IPR047650">
    <property type="entry name" value="Transpos_IS110"/>
</dbReference>
<dbReference type="Proteomes" id="UP000199572">
    <property type="component" value="Unassembled WGS sequence"/>
</dbReference>
<dbReference type="Pfam" id="PF01548">
    <property type="entry name" value="DEDD_Tnp_IS110"/>
    <property type="match status" value="1"/>
</dbReference>
<dbReference type="PANTHER" id="PTHR33055">
    <property type="entry name" value="TRANSPOSASE FOR INSERTION SEQUENCE ELEMENT IS1111A"/>
    <property type="match status" value="1"/>
</dbReference>
<evidence type="ECO:0000259" key="1">
    <source>
        <dbReference type="Pfam" id="PF01548"/>
    </source>
</evidence>
<reference evidence="3 4" key="1">
    <citation type="submission" date="2016-10" db="EMBL/GenBank/DDBJ databases">
        <authorList>
            <person name="de Groot N.N."/>
        </authorList>
    </citation>
    <scope>NUCLEOTIDE SEQUENCE [LARGE SCALE GENOMIC DNA]</scope>
    <source>
        <strain evidence="3 4">DSM 18610</strain>
    </source>
</reference>
<dbReference type="PANTHER" id="PTHR33055:SF3">
    <property type="entry name" value="PUTATIVE TRANSPOSASE FOR IS117-RELATED"/>
    <property type="match status" value="1"/>
</dbReference>
<dbReference type="InterPro" id="IPR002525">
    <property type="entry name" value="Transp_IS110-like_N"/>
</dbReference>
<organism evidence="3 4">
    <name type="scientific">Pedobacter rhizosphaerae</name>
    <dbReference type="NCBI Taxonomy" id="390241"/>
    <lineage>
        <taxon>Bacteria</taxon>
        <taxon>Pseudomonadati</taxon>
        <taxon>Bacteroidota</taxon>
        <taxon>Sphingobacteriia</taxon>
        <taxon>Sphingobacteriales</taxon>
        <taxon>Sphingobacteriaceae</taxon>
        <taxon>Pedobacter</taxon>
    </lineage>
</organism>
<proteinExistence type="predicted"/>
<gene>
    <name evidence="3" type="ORF">SAMN04488023_1683</name>
</gene>
<name>A0A1H9WBK0_9SPHI</name>
<keyword evidence="4" id="KW-1185">Reference proteome</keyword>
<dbReference type="EMBL" id="FOGG01000068">
    <property type="protein sequence ID" value="SES31169.1"/>
    <property type="molecule type" value="Genomic_DNA"/>
</dbReference>
<accession>A0A1H9WBK0</accession>
<dbReference type="Pfam" id="PF02371">
    <property type="entry name" value="Transposase_20"/>
    <property type="match status" value="1"/>
</dbReference>
<dbReference type="GO" id="GO:0006313">
    <property type="term" value="P:DNA transposition"/>
    <property type="evidence" value="ECO:0007669"/>
    <property type="project" value="InterPro"/>
</dbReference>
<dbReference type="GO" id="GO:0003677">
    <property type="term" value="F:DNA binding"/>
    <property type="evidence" value="ECO:0007669"/>
    <property type="project" value="InterPro"/>
</dbReference>
<protein>
    <submittedName>
        <fullName evidence="3">Transposase</fullName>
    </submittedName>
</protein>
<dbReference type="GO" id="GO:0004803">
    <property type="term" value="F:transposase activity"/>
    <property type="evidence" value="ECO:0007669"/>
    <property type="project" value="InterPro"/>
</dbReference>
<evidence type="ECO:0000313" key="3">
    <source>
        <dbReference type="EMBL" id="SES31169.1"/>
    </source>
</evidence>
<dbReference type="AlphaFoldDB" id="A0A1H9WBK0"/>
<evidence type="ECO:0000259" key="2">
    <source>
        <dbReference type="Pfam" id="PF02371"/>
    </source>
</evidence>
<sequence>MKNTAKFYIGIDISKDQLDYAILKGKTRMVQGKMSNTTESITASTQELPLGHGIKIKDCIFGLEHTGMYGNLLLKALNQAKATIVYENATTIRSSLGNLRGKTDPIDADRIARYLYKCREEFKTWQPKRDIISQMAALSSLREKLCSIKNRLSVPLKEFKKFSDSKTYSELKLHCDSSVASLKANLLELDRSIREIWQSDPQLKSKMELMMSVPAIGPQTALQILIKTNEFLDINDPRKFACFCGVAPFPYQSGNSVIRKSRISKMGDRKMKSLLHICAMGALKSPTEFREYFERKTSEGKHGMLIINAIRFKLILRVFACIRDNRAYQKQYPANKTAEMPAV</sequence>
<feature type="domain" description="Transposase IS116/IS110/IS902 C-terminal" evidence="2">
    <location>
        <begin position="208"/>
        <end position="293"/>
    </location>
</feature>
<dbReference type="RefSeq" id="WP_090890070.1">
    <property type="nucleotide sequence ID" value="NZ_FOGG01000068.1"/>
</dbReference>